<accession>A0A5A9X510</accession>
<feature type="transmembrane region" description="Helical" evidence="1">
    <location>
        <begin position="151"/>
        <end position="170"/>
    </location>
</feature>
<feature type="transmembrane region" description="Helical" evidence="1">
    <location>
        <begin position="126"/>
        <end position="144"/>
    </location>
</feature>
<dbReference type="RefSeq" id="WP_149309631.1">
    <property type="nucleotide sequence ID" value="NZ_SRSD01000012.1"/>
</dbReference>
<dbReference type="AlphaFoldDB" id="A0A5A9X510"/>
<evidence type="ECO:0000313" key="3">
    <source>
        <dbReference type="Proteomes" id="UP000324298"/>
    </source>
</evidence>
<evidence type="ECO:0000313" key="2">
    <source>
        <dbReference type="EMBL" id="KAA0888076.1"/>
    </source>
</evidence>
<name>A0A5A9X510_9BACT</name>
<evidence type="ECO:0000256" key="1">
    <source>
        <dbReference type="SAM" id="Phobius"/>
    </source>
</evidence>
<organism evidence="2 3">
    <name type="scientific">Oryzomonas rubra</name>
    <dbReference type="NCBI Taxonomy" id="2509454"/>
    <lineage>
        <taxon>Bacteria</taxon>
        <taxon>Pseudomonadati</taxon>
        <taxon>Thermodesulfobacteriota</taxon>
        <taxon>Desulfuromonadia</taxon>
        <taxon>Geobacterales</taxon>
        <taxon>Geobacteraceae</taxon>
        <taxon>Oryzomonas</taxon>
    </lineage>
</organism>
<proteinExistence type="predicted"/>
<comment type="caution">
    <text evidence="2">The sequence shown here is derived from an EMBL/GenBank/DDBJ whole genome shotgun (WGS) entry which is preliminary data.</text>
</comment>
<protein>
    <submittedName>
        <fullName evidence="2">Uncharacterized protein</fullName>
    </submittedName>
</protein>
<sequence>MAIAVCRDGRWINKGEFFGSPLETNARRKKLHTTADFLRLQKNTDVFTQPGPLTFLSSSPLVEFFTFYSVSWVHRTLASVDRADAVKFNLKTMEVLPMKRSTRKTRNEITRRIEATETRIVRDYKAYAFMFIFAAITVLLAVCCTTSNIDLFKTCCLCAVPFVLTIWFSLNRFEVIVVEVACTDNTYVRPTLITDFVSANVSTSQFERYMAHK</sequence>
<keyword evidence="3" id="KW-1185">Reference proteome</keyword>
<keyword evidence="1" id="KW-0812">Transmembrane</keyword>
<gene>
    <name evidence="2" type="ORF">ET418_16890</name>
</gene>
<keyword evidence="1" id="KW-0472">Membrane</keyword>
<keyword evidence="1" id="KW-1133">Transmembrane helix</keyword>
<dbReference type="Proteomes" id="UP000324298">
    <property type="component" value="Unassembled WGS sequence"/>
</dbReference>
<reference evidence="2 3" key="1">
    <citation type="submission" date="2019-04" db="EMBL/GenBank/DDBJ databases">
        <title>Geobacter ruber sp. nov., ferric-reducing bacteria isolated from paddy soil.</title>
        <authorList>
            <person name="Xu Z."/>
            <person name="Masuda Y."/>
            <person name="Itoh H."/>
            <person name="Senoo K."/>
        </authorList>
    </citation>
    <scope>NUCLEOTIDE SEQUENCE [LARGE SCALE GENOMIC DNA]</scope>
    <source>
        <strain evidence="2 3">Red88</strain>
    </source>
</reference>
<dbReference type="EMBL" id="SRSD01000012">
    <property type="protein sequence ID" value="KAA0888076.1"/>
    <property type="molecule type" value="Genomic_DNA"/>
</dbReference>